<keyword evidence="3" id="KW-0378">Hydrolase</keyword>
<dbReference type="Gene3D" id="3.40.50.300">
    <property type="entry name" value="P-loop containing nucleotide triphosphate hydrolases"/>
    <property type="match status" value="1"/>
</dbReference>
<dbReference type="InterPro" id="IPR003593">
    <property type="entry name" value="AAA+_ATPase"/>
</dbReference>
<gene>
    <name evidence="3" type="ORF">K490DRAFT_56617</name>
</gene>
<feature type="region of interest" description="Disordered" evidence="1">
    <location>
        <begin position="67"/>
        <end position="99"/>
    </location>
</feature>
<accession>A0A9P4HXV4</accession>
<sequence length="933" mass="102561">MLRLNENGRFSSPVSSKPAGSFNEDKKQKAGREKRGKKQPEQLIVALAYGKAEKDKSSIADKVKQILAGTLRIPSQRSTKAKVSPKKSKKPAGPPKVTHPFFLGKAAHQPESETGNSKSTASDASHPVAIEPTRRETALQDQLISPLNQTGLLAASSQDSTHQSLQIHPGLTKLFHAIPETLTPFDKGECEIQSWTQKYAPKRAEDVLQSPKEICVLRNWLESLTVNVVETGSRDPAKPLVSVKAGLKKVPGGKLPKKKRKRAEELDDFIVSSEDESVMSELTNLEDTPTSQSDGAKRSMVNLQGAVSGGGSSSGKLKNAVLLSGPHGSGKTAAVYAVAKELGFEVFEINPGARRSGKDVLDKIGDMTENHLVQRRDREPQDQGEAQVDADEERLTNALQKDIESGKQASMNSFFKPLKKETHPKAKPKDSISTLSKSKEMKPQATLKSAQRGQKQSLILLEEVDILFEEDKGFWLTVFSLAVQSRRPIIMTCNDEDLVPLNALNLHAILRLSPAAPELAIDYLLLLAANEGHLLDRSAVTDLYSSKRQDLRASITDLDFWCQMAVGDRKGGLEWIFQRWPPGADIDATGQKLRVTSEQTYHSGLGFLGEDAVSDASHCAFDPDHEKLLEISEGWGLDITEYAPGATWKSKCEDLAPDSQLGNLKALQDLESFTEASSATDVFCRVGVQHRNQNTMDASQPEITEKSKGDYIEGMKLLQLDPLIDYTALDTHIYIRLHLAAQRLYGQTLPFYISHSDLGGRSRSTQPADMFQTALNQLNDRPQHRDLTRHDFAAAFDPISEAPTSAVSTSSNQMIASSFDRNFSLITVELAPYVRSIAAYDLHLEAERIRLGNLLSEGGKPGKRARTTRAARSALEGGKRATTRRERWFSNNLNLELVLRTGGKEWAGMGGRGFGDAEEEKELLMETGSTRSE</sequence>
<dbReference type="OrthoDB" id="9996895at2759"/>
<evidence type="ECO:0000313" key="4">
    <source>
        <dbReference type="Proteomes" id="UP000799776"/>
    </source>
</evidence>
<dbReference type="PANTHER" id="PTHR23389:SF21">
    <property type="entry name" value="ATPASE FAMILY AAA DOMAIN-CONTAINING PROTEIN 5"/>
    <property type="match status" value="1"/>
</dbReference>
<dbReference type="Proteomes" id="UP000799776">
    <property type="component" value="Unassembled WGS sequence"/>
</dbReference>
<dbReference type="GO" id="GO:0005634">
    <property type="term" value="C:nucleus"/>
    <property type="evidence" value="ECO:0007669"/>
    <property type="project" value="TreeGrafter"/>
</dbReference>
<dbReference type="AlphaFoldDB" id="A0A9P4HXV4"/>
<reference evidence="3" key="1">
    <citation type="journal article" date="2020" name="Stud. Mycol.">
        <title>101 Dothideomycetes genomes: a test case for predicting lifestyles and emergence of pathogens.</title>
        <authorList>
            <person name="Haridas S."/>
            <person name="Albert R."/>
            <person name="Binder M."/>
            <person name="Bloem J."/>
            <person name="Labutti K."/>
            <person name="Salamov A."/>
            <person name="Andreopoulos B."/>
            <person name="Baker S."/>
            <person name="Barry K."/>
            <person name="Bills G."/>
            <person name="Bluhm B."/>
            <person name="Cannon C."/>
            <person name="Castanera R."/>
            <person name="Culley D."/>
            <person name="Daum C."/>
            <person name="Ezra D."/>
            <person name="Gonzalez J."/>
            <person name="Henrissat B."/>
            <person name="Kuo A."/>
            <person name="Liang C."/>
            <person name="Lipzen A."/>
            <person name="Lutzoni F."/>
            <person name="Magnuson J."/>
            <person name="Mondo S."/>
            <person name="Nolan M."/>
            <person name="Ohm R."/>
            <person name="Pangilinan J."/>
            <person name="Park H.-J."/>
            <person name="Ramirez L."/>
            <person name="Alfaro M."/>
            <person name="Sun H."/>
            <person name="Tritt A."/>
            <person name="Yoshinaga Y."/>
            <person name="Zwiers L.-H."/>
            <person name="Turgeon B."/>
            <person name="Goodwin S."/>
            <person name="Spatafora J."/>
            <person name="Crous P."/>
            <person name="Grigoriev I."/>
        </authorList>
    </citation>
    <scope>NUCLEOTIDE SEQUENCE</scope>
    <source>
        <strain evidence="3">CBS 121410</strain>
    </source>
</reference>
<dbReference type="EMBL" id="ML978718">
    <property type="protein sequence ID" value="KAF2088054.1"/>
    <property type="molecule type" value="Genomic_DNA"/>
</dbReference>
<feature type="compositionally biased region" description="Basic and acidic residues" evidence="1">
    <location>
        <begin position="23"/>
        <end position="33"/>
    </location>
</feature>
<name>A0A9P4HXV4_9PEZI</name>
<feature type="domain" description="AAA+ ATPase" evidence="2">
    <location>
        <begin position="317"/>
        <end position="514"/>
    </location>
</feature>
<organism evidence="3 4">
    <name type="scientific">Saccharata proteae CBS 121410</name>
    <dbReference type="NCBI Taxonomy" id="1314787"/>
    <lineage>
        <taxon>Eukaryota</taxon>
        <taxon>Fungi</taxon>
        <taxon>Dikarya</taxon>
        <taxon>Ascomycota</taxon>
        <taxon>Pezizomycotina</taxon>
        <taxon>Dothideomycetes</taxon>
        <taxon>Dothideomycetes incertae sedis</taxon>
        <taxon>Botryosphaeriales</taxon>
        <taxon>Saccharataceae</taxon>
        <taxon>Saccharata</taxon>
    </lineage>
</organism>
<protein>
    <submittedName>
        <fullName evidence="3">P-loop containing nucleoside triphosphate hydrolase protein</fullName>
    </submittedName>
</protein>
<dbReference type="SUPFAM" id="SSF52540">
    <property type="entry name" value="P-loop containing nucleoside triphosphate hydrolases"/>
    <property type="match status" value="1"/>
</dbReference>
<comment type="caution">
    <text evidence="3">The sequence shown here is derived from an EMBL/GenBank/DDBJ whole genome shotgun (WGS) entry which is preliminary data.</text>
</comment>
<proteinExistence type="predicted"/>
<feature type="region of interest" description="Disordered" evidence="1">
    <location>
        <begin position="416"/>
        <end position="449"/>
    </location>
</feature>
<feature type="compositionally biased region" description="Basic and acidic residues" evidence="1">
    <location>
        <begin position="369"/>
        <end position="381"/>
    </location>
</feature>
<feature type="compositionally biased region" description="Polar residues" evidence="1">
    <location>
        <begin position="112"/>
        <end position="123"/>
    </location>
</feature>
<feature type="compositionally biased region" description="Basic residues" evidence="1">
    <location>
        <begin position="79"/>
        <end position="90"/>
    </location>
</feature>
<dbReference type="GO" id="GO:0005524">
    <property type="term" value="F:ATP binding"/>
    <property type="evidence" value="ECO:0007669"/>
    <property type="project" value="InterPro"/>
</dbReference>
<feature type="region of interest" description="Disordered" evidence="1">
    <location>
        <begin position="1"/>
        <end position="42"/>
    </location>
</feature>
<dbReference type="GO" id="GO:0003677">
    <property type="term" value="F:DNA binding"/>
    <property type="evidence" value="ECO:0007669"/>
    <property type="project" value="TreeGrafter"/>
</dbReference>
<feature type="region of interest" description="Disordered" evidence="1">
    <location>
        <begin position="107"/>
        <end position="126"/>
    </location>
</feature>
<dbReference type="InterPro" id="IPR027417">
    <property type="entry name" value="P-loop_NTPase"/>
</dbReference>
<feature type="region of interest" description="Disordered" evidence="1">
    <location>
        <begin position="369"/>
        <end position="392"/>
    </location>
</feature>
<dbReference type="SMART" id="SM00382">
    <property type="entry name" value="AAA"/>
    <property type="match status" value="1"/>
</dbReference>
<evidence type="ECO:0000256" key="1">
    <source>
        <dbReference type="SAM" id="MobiDB-lite"/>
    </source>
</evidence>
<evidence type="ECO:0000259" key="2">
    <source>
        <dbReference type="SMART" id="SM00382"/>
    </source>
</evidence>
<dbReference type="InterPro" id="IPR003959">
    <property type="entry name" value="ATPase_AAA_core"/>
</dbReference>
<keyword evidence="4" id="KW-1185">Reference proteome</keyword>
<dbReference type="GO" id="GO:0016887">
    <property type="term" value="F:ATP hydrolysis activity"/>
    <property type="evidence" value="ECO:0007669"/>
    <property type="project" value="InterPro"/>
</dbReference>
<feature type="region of interest" description="Disordered" evidence="1">
    <location>
        <begin position="859"/>
        <end position="879"/>
    </location>
</feature>
<dbReference type="Pfam" id="PF00004">
    <property type="entry name" value="AAA"/>
    <property type="match status" value="1"/>
</dbReference>
<dbReference type="PANTHER" id="PTHR23389">
    <property type="entry name" value="CHROMOSOME TRANSMISSION FIDELITY FACTOR 18"/>
    <property type="match status" value="1"/>
</dbReference>
<evidence type="ECO:0000313" key="3">
    <source>
        <dbReference type="EMBL" id="KAF2088054.1"/>
    </source>
</evidence>
<feature type="compositionally biased region" description="Basic and acidic residues" evidence="1">
    <location>
        <begin position="418"/>
        <end position="430"/>
    </location>
</feature>